<comment type="caution">
    <text evidence="2">The sequence shown here is derived from an EMBL/GenBank/DDBJ whole genome shotgun (WGS) entry which is preliminary data.</text>
</comment>
<evidence type="ECO:0000313" key="3">
    <source>
        <dbReference type="Proteomes" id="UP001219518"/>
    </source>
</evidence>
<keyword evidence="3" id="KW-1185">Reference proteome</keyword>
<evidence type="ECO:0000313" key="2">
    <source>
        <dbReference type="EMBL" id="KAK3928525.1"/>
    </source>
</evidence>
<reference evidence="2" key="2">
    <citation type="journal article" date="2023" name="BMC Genomics">
        <title>Pest status, molecular evolution, and epigenetic factors derived from the genome assembly of Frankliniella fusca, a thysanopteran phytovirus vector.</title>
        <authorList>
            <person name="Catto M.A."/>
            <person name="Labadie P.E."/>
            <person name="Jacobson A.L."/>
            <person name="Kennedy G.G."/>
            <person name="Srinivasan R."/>
            <person name="Hunt B.G."/>
        </authorList>
    </citation>
    <scope>NUCLEOTIDE SEQUENCE</scope>
    <source>
        <strain evidence="2">PL_HMW_Pooled</strain>
    </source>
</reference>
<accession>A0AAE1HW65</accession>
<evidence type="ECO:0000256" key="1">
    <source>
        <dbReference type="SAM" id="MobiDB-lite"/>
    </source>
</evidence>
<sequence length="187" mass="20277">MEARAGVELVPLLDRRRYPGHGVPDDPLSPTPRPRARQGRPGAHLPTTDVTNVTKVKEDVSQEKEQTWRDLAAQIDRKRRQMEASRAEEMERSRQHFETWQMLWGRPGHGAPRDVKVKENLDVILYHLDREPTAAAAASASLSAAAPTRAAGASAAASPRVSPRPSAAAIEALAQPLPAAAPALAAR</sequence>
<proteinExistence type="predicted"/>
<dbReference type="Proteomes" id="UP001219518">
    <property type="component" value="Unassembled WGS sequence"/>
</dbReference>
<organism evidence="2 3">
    <name type="scientific">Frankliniella fusca</name>
    <dbReference type="NCBI Taxonomy" id="407009"/>
    <lineage>
        <taxon>Eukaryota</taxon>
        <taxon>Metazoa</taxon>
        <taxon>Ecdysozoa</taxon>
        <taxon>Arthropoda</taxon>
        <taxon>Hexapoda</taxon>
        <taxon>Insecta</taxon>
        <taxon>Pterygota</taxon>
        <taxon>Neoptera</taxon>
        <taxon>Paraneoptera</taxon>
        <taxon>Thysanoptera</taxon>
        <taxon>Terebrantia</taxon>
        <taxon>Thripoidea</taxon>
        <taxon>Thripidae</taxon>
        <taxon>Frankliniella</taxon>
    </lineage>
</organism>
<name>A0AAE1HW65_9NEOP</name>
<reference evidence="2" key="1">
    <citation type="submission" date="2021-07" db="EMBL/GenBank/DDBJ databases">
        <authorList>
            <person name="Catto M.A."/>
            <person name="Jacobson A."/>
            <person name="Kennedy G."/>
            <person name="Labadie P."/>
            <person name="Hunt B.G."/>
            <person name="Srinivasan R."/>
        </authorList>
    </citation>
    <scope>NUCLEOTIDE SEQUENCE</scope>
    <source>
        <strain evidence="2">PL_HMW_Pooled</strain>
        <tissue evidence="2">Head</tissue>
    </source>
</reference>
<feature type="region of interest" description="Disordered" evidence="1">
    <location>
        <begin position="1"/>
        <end position="50"/>
    </location>
</feature>
<dbReference type="AlphaFoldDB" id="A0AAE1HW65"/>
<gene>
    <name evidence="2" type="ORF">KUF71_016772</name>
</gene>
<protein>
    <submittedName>
        <fullName evidence="2">Protein unc-79-like protein</fullName>
    </submittedName>
</protein>
<dbReference type="EMBL" id="JAHWGI010001331">
    <property type="protein sequence ID" value="KAK3928525.1"/>
    <property type="molecule type" value="Genomic_DNA"/>
</dbReference>
<feature type="region of interest" description="Disordered" evidence="1">
    <location>
        <begin position="136"/>
        <end position="166"/>
    </location>
</feature>